<organism evidence="2 3">
    <name type="scientific">Diploscapter pachys</name>
    <dbReference type="NCBI Taxonomy" id="2018661"/>
    <lineage>
        <taxon>Eukaryota</taxon>
        <taxon>Metazoa</taxon>
        <taxon>Ecdysozoa</taxon>
        <taxon>Nematoda</taxon>
        <taxon>Chromadorea</taxon>
        <taxon>Rhabditida</taxon>
        <taxon>Rhabditina</taxon>
        <taxon>Rhabditomorpha</taxon>
        <taxon>Rhabditoidea</taxon>
        <taxon>Rhabditidae</taxon>
        <taxon>Diploscapter</taxon>
    </lineage>
</organism>
<protein>
    <submittedName>
        <fullName evidence="2">Uncharacterized protein</fullName>
    </submittedName>
</protein>
<feature type="compositionally biased region" description="Basic and acidic residues" evidence="1">
    <location>
        <begin position="114"/>
        <end position="133"/>
    </location>
</feature>
<comment type="caution">
    <text evidence="2">The sequence shown here is derived from an EMBL/GenBank/DDBJ whole genome shotgun (WGS) entry which is preliminary data.</text>
</comment>
<dbReference type="EMBL" id="LIAE01007904">
    <property type="protein sequence ID" value="PAV76357.1"/>
    <property type="molecule type" value="Genomic_DNA"/>
</dbReference>
<evidence type="ECO:0000313" key="2">
    <source>
        <dbReference type="EMBL" id="PAV76357.1"/>
    </source>
</evidence>
<feature type="compositionally biased region" description="Basic residues" evidence="1">
    <location>
        <begin position="134"/>
        <end position="143"/>
    </location>
</feature>
<sequence length="228" mass="26524">MNVGKVNRSKRQMSALVALTGVISLLLVVVNKILYSRYQQEYYKLEQQMITLIDDYMCNFIPLDILHYICQPKVEVNENAFKKKKHLEAAKGELRYAEDVSVLVSDPRRFYTDFGPERSKSRVHHKEEKPRKRDKDKRKSKTRTKAEEHMPLQRQSRTRISSDPNLVTAASSTRRQKKTLPHLKDANMRTAEHHDSIRSNPPSTSTQIQTPTPTAQRSNIHISTRKEE</sequence>
<evidence type="ECO:0000313" key="3">
    <source>
        <dbReference type="Proteomes" id="UP000218231"/>
    </source>
</evidence>
<keyword evidence="3" id="KW-1185">Reference proteome</keyword>
<feature type="region of interest" description="Disordered" evidence="1">
    <location>
        <begin position="114"/>
        <end position="228"/>
    </location>
</feature>
<evidence type="ECO:0000256" key="1">
    <source>
        <dbReference type="SAM" id="MobiDB-lite"/>
    </source>
</evidence>
<name>A0A2A2KRB7_9BILA</name>
<reference evidence="2 3" key="1">
    <citation type="journal article" date="2017" name="Curr. Biol.">
        <title>Genome architecture and evolution of a unichromosomal asexual nematode.</title>
        <authorList>
            <person name="Fradin H."/>
            <person name="Zegar C."/>
            <person name="Gutwein M."/>
            <person name="Lucas J."/>
            <person name="Kovtun M."/>
            <person name="Corcoran D."/>
            <person name="Baugh L.R."/>
            <person name="Kiontke K."/>
            <person name="Gunsalus K."/>
            <person name="Fitch D.H."/>
            <person name="Piano F."/>
        </authorList>
    </citation>
    <scope>NUCLEOTIDE SEQUENCE [LARGE SCALE GENOMIC DNA]</scope>
    <source>
        <strain evidence="2">PF1309</strain>
    </source>
</reference>
<dbReference type="AlphaFoldDB" id="A0A2A2KRB7"/>
<accession>A0A2A2KRB7</accession>
<feature type="compositionally biased region" description="Basic and acidic residues" evidence="1">
    <location>
        <begin position="182"/>
        <end position="197"/>
    </location>
</feature>
<feature type="compositionally biased region" description="Low complexity" evidence="1">
    <location>
        <begin position="201"/>
        <end position="214"/>
    </location>
</feature>
<proteinExistence type="predicted"/>
<gene>
    <name evidence="2" type="ORF">WR25_07611</name>
</gene>
<feature type="compositionally biased region" description="Polar residues" evidence="1">
    <location>
        <begin position="153"/>
        <end position="173"/>
    </location>
</feature>
<dbReference type="Proteomes" id="UP000218231">
    <property type="component" value="Unassembled WGS sequence"/>
</dbReference>